<keyword evidence="4" id="KW-0460">Magnesium</keyword>
<evidence type="ECO:0000256" key="3">
    <source>
        <dbReference type="ARBA" id="ARBA00022840"/>
    </source>
</evidence>
<dbReference type="Gene3D" id="1.10.150.300">
    <property type="entry name" value="TGS-like domain"/>
    <property type="match status" value="1"/>
</dbReference>
<dbReference type="Proteomes" id="UP000177564">
    <property type="component" value="Unassembled WGS sequence"/>
</dbReference>
<dbReference type="PANTHER" id="PTHR23305">
    <property type="entry name" value="OBG GTPASE FAMILY"/>
    <property type="match status" value="1"/>
</dbReference>
<dbReference type="InterPro" id="IPR023192">
    <property type="entry name" value="TGS-like_dom_sf"/>
</dbReference>
<dbReference type="GO" id="GO:0016887">
    <property type="term" value="F:ATP hydrolysis activity"/>
    <property type="evidence" value="ECO:0007669"/>
    <property type="project" value="InterPro"/>
</dbReference>
<dbReference type="GO" id="GO:0005524">
    <property type="term" value="F:ATP binding"/>
    <property type="evidence" value="ECO:0007669"/>
    <property type="project" value="UniProtKB-KW"/>
</dbReference>
<accession>A0A1F4XQK9</accession>
<dbReference type="EMBL" id="MEWU01000008">
    <property type="protein sequence ID" value="OGC83858.1"/>
    <property type="molecule type" value="Genomic_DNA"/>
</dbReference>
<dbReference type="AlphaFoldDB" id="A0A1F4XQK9"/>
<dbReference type="InterPro" id="IPR004396">
    <property type="entry name" value="ATPase_YchF/OLA1"/>
</dbReference>
<dbReference type="PANTHER" id="PTHR23305:SF18">
    <property type="entry name" value="OBG-TYPE G DOMAIN-CONTAINING PROTEIN"/>
    <property type="match status" value="1"/>
</dbReference>
<keyword evidence="3" id="KW-0067">ATP-binding</keyword>
<dbReference type="GO" id="GO:0005525">
    <property type="term" value="F:GTP binding"/>
    <property type="evidence" value="ECO:0007669"/>
    <property type="project" value="InterPro"/>
</dbReference>
<reference evidence="6 7" key="1">
    <citation type="journal article" date="2016" name="Nat. Commun.">
        <title>Thousands of microbial genomes shed light on interconnected biogeochemical processes in an aquifer system.</title>
        <authorList>
            <person name="Anantharaman K."/>
            <person name="Brown C.T."/>
            <person name="Hug L.A."/>
            <person name="Sharon I."/>
            <person name="Castelle C.J."/>
            <person name="Probst A.J."/>
            <person name="Thomas B.C."/>
            <person name="Singh A."/>
            <person name="Wilkins M.J."/>
            <person name="Karaoz U."/>
            <person name="Brodie E.L."/>
            <person name="Williams K.H."/>
            <person name="Hubbard S.S."/>
            <person name="Banfield J.F."/>
        </authorList>
    </citation>
    <scope>NUCLEOTIDE SEQUENCE [LARGE SCALE GENOMIC DNA]</scope>
</reference>
<dbReference type="STRING" id="1797240.A3D68_01475"/>
<proteinExistence type="predicted"/>
<dbReference type="FunFam" id="3.10.20.30:FF:000001">
    <property type="entry name" value="Ribosome-binding ATPase YchF"/>
    <property type="match status" value="1"/>
</dbReference>
<evidence type="ECO:0000313" key="6">
    <source>
        <dbReference type="EMBL" id="OGC83858.1"/>
    </source>
</evidence>
<dbReference type="Gene3D" id="3.10.20.30">
    <property type="match status" value="2"/>
</dbReference>
<dbReference type="PIRSF" id="PIRSF006641">
    <property type="entry name" value="CHP00092"/>
    <property type="match status" value="1"/>
</dbReference>
<dbReference type="InterPro" id="IPR013029">
    <property type="entry name" value="YchF_C"/>
</dbReference>
<dbReference type="SUPFAM" id="SSF52540">
    <property type="entry name" value="P-loop containing nucleoside triphosphate hydrolases"/>
    <property type="match status" value="1"/>
</dbReference>
<dbReference type="PRINTS" id="PR00326">
    <property type="entry name" value="GTP1OBG"/>
</dbReference>
<dbReference type="Gene3D" id="3.40.50.300">
    <property type="entry name" value="P-loop containing nucleotide triphosphate hydrolases"/>
    <property type="match status" value="2"/>
</dbReference>
<dbReference type="PROSITE" id="PS51710">
    <property type="entry name" value="G_OBG"/>
    <property type="match status" value="1"/>
</dbReference>
<evidence type="ECO:0000313" key="7">
    <source>
        <dbReference type="Proteomes" id="UP000177564"/>
    </source>
</evidence>
<dbReference type="InterPro" id="IPR006073">
    <property type="entry name" value="GTP-bd"/>
</dbReference>
<evidence type="ECO:0000256" key="1">
    <source>
        <dbReference type="ARBA" id="ARBA00022723"/>
    </source>
</evidence>
<dbReference type="GO" id="GO:0046872">
    <property type="term" value="F:metal ion binding"/>
    <property type="evidence" value="ECO:0007669"/>
    <property type="project" value="UniProtKB-KW"/>
</dbReference>
<dbReference type="InterPro" id="IPR031167">
    <property type="entry name" value="G_OBG"/>
</dbReference>
<keyword evidence="2" id="KW-0547">Nucleotide-binding</keyword>
<dbReference type="Pfam" id="PF01926">
    <property type="entry name" value="MMR_HSR1"/>
    <property type="match status" value="1"/>
</dbReference>
<dbReference type="InterPro" id="IPR012676">
    <property type="entry name" value="TGS-like"/>
</dbReference>
<organism evidence="6 7">
    <name type="scientific">Candidatus Adlerbacteria bacterium RIFCSPHIGHO2_02_FULL_52_17</name>
    <dbReference type="NCBI Taxonomy" id="1797240"/>
    <lineage>
        <taxon>Bacteria</taxon>
        <taxon>Candidatus Adleribacteriota</taxon>
    </lineage>
</organism>
<gene>
    <name evidence="6" type="ORF">A3D68_01475</name>
</gene>
<evidence type="ECO:0000259" key="5">
    <source>
        <dbReference type="PROSITE" id="PS51710"/>
    </source>
</evidence>
<dbReference type="InterPro" id="IPR027417">
    <property type="entry name" value="P-loop_NTPase"/>
</dbReference>
<protein>
    <recommendedName>
        <fullName evidence="5">OBG-type G domain-containing protein</fullName>
    </recommendedName>
</protein>
<sequence length="322" mass="35482">MLSIGIVGLPNVGKSTLFQALTKKSVLIANYPFATIDPSVGVVAVPDPRREKLAAFLHSKKDIPAAVEFVDIAGLVRGASEGEGLGNQFLQHIREVDAIAHVVRIFDNPNIGHVEAEVEPVRDIELINTELQLADLETKDKSQLLAQKPVLYVLNKESGGHNIDEINDGRWGRLMEYLKDKSWVVVDAGVENELRELHPEDKVQFRQEWGVFSAQGGHSSGGDDGVNALIRKSYELLGLISFFTTGEDETRAWTVPQGATAPRAGAAIHTDFETKFIRAEVVNWEKLLEAGSRAAARERGWIRTEGKEYVVKDGDVIEFLHG</sequence>
<name>A0A1F4XQK9_9BACT</name>
<dbReference type="GO" id="GO:0005737">
    <property type="term" value="C:cytoplasm"/>
    <property type="evidence" value="ECO:0007669"/>
    <property type="project" value="TreeGrafter"/>
</dbReference>
<dbReference type="SUPFAM" id="SSF81271">
    <property type="entry name" value="TGS-like"/>
    <property type="match status" value="1"/>
</dbReference>
<evidence type="ECO:0000256" key="2">
    <source>
        <dbReference type="ARBA" id="ARBA00022741"/>
    </source>
</evidence>
<evidence type="ECO:0000256" key="4">
    <source>
        <dbReference type="ARBA" id="ARBA00022842"/>
    </source>
</evidence>
<comment type="caution">
    <text evidence="6">The sequence shown here is derived from an EMBL/GenBank/DDBJ whole genome shotgun (WGS) entry which is preliminary data.</text>
</comment>
<dbReference type="CDD" id="cd04867">
    <property type="entry name" value="TGS_YchF_OLA1"/>
    <property type="match status" value="1"/>
</dbReference>
<keyword evidence="1" id="KW-0479">Metal-binding</keyword>
<dbReference type="Pfam" id="PF06071">
    <property type="entry name" value="YchF-GTPase_C"/>
    <property type="match status" value="1"/>
</dbReference>
<dbReference type="InterPro" id="IPR012675">
    <property type="entry name" value="Beta-grasp_dom_sf"/>
</dbReference>
<feature type="domain" description="OBG-type G" evidence="5">
    <location>
        <begin position="2"/>
        <end position="156"/>
    </location>
</feature>